<gene>
    <name evidence="2" type="ORF">CYMTET_37918</name>
</gene>
<dbReference type="AlphaFoldDB" id="A0AAE0CCZ9"/>
<sequence>MAEVMEGLAILGHGGVDEGRRGWGRCDHVCRLVEAEEGARGGAGGWRREDDEAGCDQGEPVGGHLEAPTQGPDILGAQGERASGSASATSQAASTQNLSVDDILMEVDEPLSPSLGSKVCTQEQNRDLGRVAEVAEVAEVLATRRSAWARSLGMGDG</sequence>
<feature type="compositionally biased region" description="Low complexity" evidence="1">
    <location>
        <begin position="82"/>
        <end position="96"/>
    </location>
</feature>
<evidence type="ECO:0000313" key="2">
    <source>
        <dbReference type="EMBL" id="KAK3252808.1"/>
    </source>
</evidence>
<keyword evidence="3" id="KW-1185">Reference proteome</keyword>
<feature type="region of interest" description="Disordered" evidence="1">
    <location>
        <begin position="39"/>
        <end position="101"/>
    </location>
</feature>
<evidence type="ECO:0000256" key="1">
    <source>
        <dbReference type="SAM" id="MobiDB-lite"/>
    </source>
</evidence>
<name>A0AAE0CCZ9_9CHLO</name>
<evidence type="ECO:0000313" key="3">
    <source>
        <dbReference type="Proteomes" id="UP001190700"/>
    </source>
</evidence>
<reference evidence="2 3" key="1">
    <citation type="journal article" date="2015" name="Genome Biol. Evol.">
        <title>Comparative Genomics of a Bacterivorous Green Alga Reveals Evolutionary Causalities and Consequences of Phago-Mixotrophic Mode of Nutrition.</title>
        <authorList>
            <person name="Burns J.A."/>
            <person name="Paasch A."/>
            <person name="Narechania A."/>
            <person name="Kim E."/>
        </authorList>
    </citation>
    <scope>NUCLEOTIDE SEQUENCE [LARGE SCALE GENOMIC DNA]</scope>
    <source>
        <strain evidence="2 3">PLY_AMNH</strain>
    </source>
</reference>
<accession>A0AAE0CCZ9</accession>
<comment type="caution">
    <text evidence="2">The sequence shown here is derived from an EMBL/GenBank/DDBJ whole genome shotgun (WGS) entry which is preliminary data.</text>
</comment>
<proteinExistence type="predicted"/>
<dbReference type="Proteomes" id="UP001190700">
    <property type="component" value="Unassembled WGS sequence"/>
</dbReference>
<organism evidence="2 3">
    <name type="scientific">Cymbomonas tetramitiformis</name>
    <dbReference type="NCBI Taxonomy" id="36881"/>
    <lineage>
        <taxon>Eukaryota</taxon>
        <taxon>Viridiplantae</taxon>
        <taxon>Chlorophyta</taxon>
        <taxon>Pyramimonadophyceae</taxon>
        <taxon>Pyramimonadales</taxon>
        <taxon>Pyramimonadaceae</taxon>
        <taxon>Cymbomonas</taxon>
    </lineage>
</organism>
<protein>
    <submittedName>
        <fullName evidence="2">Uncharacterized protein</fullName>
    </submittedName>
</protein>
<dbReference type="EMBL" id="LGRX02025184">
    <property type="protein sequence ID" value="KAK3252808.1"/>
    <property type="molecule type" value="Genomic_DNA"/>
</dbReference>